<dbReference type="AlphaFoldDB" id="A0A2Z4PRT8"/>
<name>A0A2Z4PRT8_9GAMM</name>
<organism evidence="1 2">
    <name type="scientific">Marinomonas primoryensis</name>
    <dbReference type="NCBI Taxonomy" id="178399"/>
    <lineage>
        <taxon>Bacteria</taxon>
        <taxon>Pseudomonadati</taxon>
        <taxon>Pseudomonadota</taxon>
        <taxon>Gammaproteobacteria</taxon>
        <taxon>Oceanospirillales</taxon>
        <taxon>Oceanospirillaceae</taxon>
        <taxon>Marinomonas</taxon>
    </lineage>
</organism>
<gene>
    <name evidence="1" type="ORF">A8139_09860</name>
</gene>
<dbReference type="EMBL" id="CP016181">
    <property type="protein sequence ID" value="AWY00272.1"/>
    <property type="molecule type" value="Genomic_DNA"/>
</dbReference>
<sequence>MEVLLEKPLFYKGFLFFITRMVMKIRLLTEAAYNRIITLKETMSKKDRGYGVIPIKIQNITFAIPFRSNMTHKPPCVRIVVA</sequence>
<evidence type="ECO:0000313" key="1">
    <source>
        <dbReference type="EMBL" id="AWY00272.1"/>
    </source>
</evidence>
<dbReference type="OrthoDB" id="8448305at2"/>
<proteinExistence type="predicted"/>
<reference evidence="1 2" key="1">
    <citation type="submission" date="2016-06" db="EMBL/GenBank/DDBJ databases">
        <title>The sequenced genome of the ice-adhering bacterium Marinomonas primoryensis, from Antarctica.</title>
        <authorList>
            <person name="Graham L."/>
            <person name="Vance T.D.R."/>
            <person name="Davies P.L."/>
        </authorList>
    </citation>
    <scope>NUCLEOTIDE SEQUENCE [LARGE SCALE GENOMIC DNA]</scope>
    <source>
        <strain evidence="1 2">AceL</strain>
    </source>
</reference>
<dbReference type="Proteomes" id="UP000249898">
    <property type="component" value="Chromosome"/>
</dbReference>
<protein>
    <submittedName>
        <fullName evidence="1">Uncharacterized protein</fullName>
    </submittedName>
</protein>
<evidence type="ECO:0000313" key="2">
    <source>
        <dbReference type="Proteomes" id="UP000249898"/>
    </source>
</evidence>
<accession>A0A2Z4PRT8</accession>